<evidence type="ECO:0000313" key="2">
    <source>
        <dbReference type="EMBL" id="CAD7003168.1"/>
    </source>
</evidence>
<proteinExistence type="predicted"/>
<keyword evidence="3" id="KW-1185">Reference proteome</keyword>
<name>A0A811UXX9_CERCA</name>
<reference evidence="2" key="1">
    <citation type="submission" date="2020-11" db="EMBL/GenBank/DDBJ databases">
        <authorList>
            <person name="Whitehead M."/>
        </authorList>
    </citation>
    <scope>NUCLEOTIDE SEQUENCE</scope>
    <source>
        <strain evidence="2">EGII</strain>
    </source>
</reference>
<sequence>MADALSRLKTEVYALTDSVVAQPSLASEGNPMGNPADVAGSETDTATECTMHSAEQDNSDLIPHVEASINPGKINVVADALSRLKTEVYALTDSVVAQPSLASEGNPMGNPADVAGSETDTATECTMHSAEQDNSDLIPHVEASINVFRNQLE</sequence>
<protein>
    <submittedName>
        <fullName evidence="2">(Mediterranean fruit fly) hypothetical protein</fullName>
    </submittedName>
</protein>
<organism evidence="2 3">
    <name type="scientific">Ceratitis capitata</name>
    <name type="common">Mediterranean fruit fly</name>
    <name type="synonym">Tephritis capitata</name>
    <dbReference type="NCBI Taxonomy" id="7213"/>
    <lineage>
        <taxon>Eukaryota</taxon>
        <taxon>Metazoa</taxon>
        <taxon>Ecdysozoa</taxon>
        <taxon>Arthropoda</taxon>
        <taxon>Hexapoda</taxon>
        <taxon>Insecta</taxon>
        <taxon>Pterygota</taxon>
        <taxon>Neoptera</taxon>
        <taxon>Endopterygota</taxon>
        <taxon>Diptera</taxon>
        <taxon>Brachycera</taxon>
        <taxon>Muscomorpha</taxon>
        <taxon>Tephritoidea</taxon>
        <taxon>Tephritidae</taxon>
        <taxon>Ceratitis</taxon>
        <taxon>Ceratitis</taxon>
    </lineage>
</organism>
<gene>
    <name evidence="2" type="ORF">CCAP1982_LOCUS11630</name>
</gene>
<dbReference type="EMBL" id="CAJHJT010000034">
    <property type="protein sequence ID" value="CAD7003168.1"/>
    <property type="molecule type" value="Genomic_DNA"/>
</dbReference>
<evidence type="ECO:0000256" key="1">
    <source>
        <dbReference type="SAM" id="MobiDB-lite"/>
    </source>
</evidence>
<dbReference type="AlphaFoldDB" id="A0A811UXX9"/>
<dbReference type="Proteomes" id="UP000606786">
    <property type="component" value="Unassembled WGS sequence"/>
</dbReference>
<feature type="region of interest" description="Disordered" evidence="1">
    <location>
        <begin position="24"/>
        <end position="60"/>
    </location>
</feature>
<accession>A0A811UXX9</accession>
<comment type="caution">
    <text evidence="2">The sequence shown here is derived from an EMBL/GenBank/DDBJ whole genome shotgun (WGS) entry which is preliminary data.</text>
</comment>
<evidence type="ECO:0000313" key="3">
    <source>
        <dbReference type="Proteomes" id="UP000606786"/>
    </source>
</evidence>